<dbReference type="NCBIfam" id="NF008956">
    <property type="entry name" value="PRK12299.1"/>
    <property type="match status" value="1"/>
</dbReference>
<feature type="binding site" evidence="9">
    <location>
        <begin position="215"/>
        <end position="218"/>
    </location>
    <ligand>
        <name>GTP</name>
        <dbReference type="ChEBI" id="CHEBI:37565"/>
    </ligand>
</feature>
<dbReference type="SUPFAM" id="SSF82051">
    <property type="entry name" value="Obg GTP-binding protein N-terminal domain"/>
    <property type="match status" value="1"/>
</dbReference>
<dbReference type="AlphaFoldDB" id="A0A921LPS3"/>
<dbReference type="NCBIfam" id="NF008955">
    <property type="entry name" value="PRK12297.1"/>
    <property type="match status" value="1"/>
</dbReference>
<dbReference type="GO" id="GO:0000287">
    <property type="term" value="F:magnesium ion binding"/>
    <property type="evidence" value="ECO:0007669"/>
    <property type="project" value="InterPro"/>
</dbReference>
<dbReference type="InterPro" id="IPR031167">
    <property type="entry name" value="G_OBG"/>
</dbReference>
<evidence type="ECO:0000256" key="5">
    <source>
        <dbReference type="ARBA" id="ARBA00022741"/>
    </source>
</evidence>
<feature type="domain" description="Obg" evidence="12">
    <location>
        <begin position="4"/>
        <end position="161"/>
    </location>
</feature>
<dbReference type="PROSITE" id="PS00905">
    <property type="entry name" value="GTP1_OBG"/>
    <property type="match status" value="1"/>
</dbReference>
<evidence type="ECO:0000259" key="11">
    <source>
        <dbReference type="PROSITE" id="PS51881"/>
    </source>
</evidence>
<comment type="subcellular location">
    <subcellularLocation>
        <location evidence="9">Cytoplasm</location>
    </subcellularLocation>
</comment>
<dbReference type="HAMAP" id="MF_01454">
    <property type="entry name" value="GTPase_Obg"/>
    <property type="match status" value="1"/>
</dbReference>
<keyword evidence="8 9" id="KW-0342">GTP-binding</keyword>
<evidence type="ECO:0000259" key="10">
    <source>
        <dbReference type="PROSITE" id="PS51710"/>
    </source>
</evidence>
<keyword evidence="6 9" id="KW-0378">Hydrolase</keyword>
<dbReference type="InterPro" id="IPR014100">
    <property type="entry name" value="GTP-bd_Obg/CgtA"/>
</dbReference>
<comment type="cofactor">
    <cofactor evidence="1 9">
        <name>Mg(2+)</name>
        <dbReference type="ChEBI" id="CHEBI:18420"/>
    </cofactor>
</comment>
<dbReference type="GO" id="GO:0005525">
    <property type="term" value="F:GTP binding"/>
    <property type="evidence" value="ECO:0007669"/>
    <property type="project" value="UniProtKB-UniRule"/>
</dbReference>
<keyword evidence="3 9" id="KW-0963">Cytoplasm</keyword>
<dbReference type="GO" id="GO:0042254">
    <property type="term" value="P:ribosome biogenesis"/>
    <property type="evidence" value="ECO:0007669"/>
    <property type="project" value="UniProtKB-UniRule"/>
</dbReference>
<reference evidence="13" key="2">
    <citation type="submission" date="2021-09" db="EMBL/GenBank/DDBJ databases">
        <authorList>
            <person name="Gilroy R."/>
        </authorList>
    </citation>
    <scope>NUCLEOTIDE SEQUENCE</scope>
    <source>
        <strain evidence="13">ChiBcec21-2208</strain>
    </source>
</reference>
<dbReference type="Gene3D" id="3.40.50.300">
    <property type="entry name" value="P-loop containing nucleotide triphosphate hydrolases"/>
    <property type="match status" value="1"/>
</dbReference>
<evidence type="ECO:0000256" key="6">
    <source>
        <dbReference type="ARBA" id="ARBA00022801"/>
    </source>
</evidence>
<keyword evidence="5 9" id="KW-0547">Nucleotide-binding</keyword>
<dbReference type="SUPFAM" id="SSF52540">
    <property type="entry name" value="P-loop containing nucleoside triphosphate hydrolases"/>
    <property type="match status" value="1"/>
</dbReference>
<dbReference type="NCBIfam" id="TIGR02729">
    <property type="entry name" value="Obg_CgtA"/>
    <property type="match status" value="1"/>
</dbReference>
<feature type="binding site" evidence="9">
    <location>
        <begin position="313"/>
        <end position="315"/>
    </location>
    <ligand>
        <name>GTP</name>
        <dbReference type="ChEBI" id="CHEBI:37565"/>
    </ligand>
</feature>
<gene>
    <name evidence="13" type="primary">obgE</name>
    <name evidence="9" type="synonym">obg</name>
    <name evidence="13" type="ORF">K8V20_11315</name>
</gene>
<dbReference type="InterPro" id="IPR045086">
    <property type="entry name" value="OBG_GTPase"/>
</dbReference>
<keyword evidence="4 9" id="KW-0479">Metal-binding</keyword>
<comment type="similarity">
    <text evidence="2 9">Belongs to the TRAFAC class OBG-HflX-like GTPase superfamily. OBG GTPase family.</text>
</comment>
<evidence type="ECO:0000256" key="2">
    <source>
        <dbReference type="ARBA" id="ARBA00007699"/>
    </source>
</evidence>
<dbReference type="PROSITE" id="PS51881">
    <property type="entry name" value="OCT"/>
    <property type="match status" value="1"/>
</dbReference>
<comment type="subunit">
    <text evidence="9">Monomer.</text>
</comment>
<keyword evidence="7 9" id="KW-0460">Magnesium</keyword>
<dbReference type="PANTHER" id="PTHR11702">
    <property type="entry name" value="DEVELOPMENTALLY REGULATED GTP-BINDING PROTEIN-RELATED"/>
    <property type="match status" value="1"/>
</dbReference>
<evidence type="ECO:0000256" key="1">
    <source>
        <dbReference type="ARBA" id="ARBA00001946"/>
    </source>
</evidence>
<evidence type="ECO:0000256" key="4">
    <source>
        <dbReference type="ARBA" id="ARBA00022723"/>
    </source>
</evidence>
<dbReference type="Gene3D" id="3.30.300.350">
    <property type="entry name" value="GTP-binding protein OBG, C-terminal domain"/>
    <property type="match status" value="1"/>
</dbReference>
<dbReference type="EC" id="3.6.5.-" evidence="9"/>
<feature type="binding site" evidence="9">
    <location>
        <begin position="193"/>
        <end position="197"/>
    </location>
    <ligand>
        <name>GTP</name>
        <dbReference type="ChEBI" id="CHEBI:37565"/>
    </ligand>
</feature>
<dbReference type="SUPFAM" id="SSF102741">
    <property type="entry name" value="Obg GTP-binding protein C-terminal domain"/>
    <property type="match status" value="1"/>
</dbReference>
<evidence type="ECO:0000313" key="14">
    <source>
        <dbReference type="Proteomes" id="UP000782880"/>
    </source>
</evidence>
<comment type="caution">
    <text evidence="13">The sequence shown here is derived from an EMBL/GenBank/DDBJ whole genome shotgun (WGS) entry which is preliminary data.</text>
</comment>
<dbReference type="PROSITE" id="PS51883">
    <property type="entry name" value="OBG"/>
    <property type="match status" value="1"/>
</dbReference>
<dbReference type="InterPro" id="IPR036346">
    <property type="entry name" value="GTP-bd_prot_GTP1/OBG_C_sf"/>
</dbReference>
<evidence type="ECO:0000256" key="9">
    <source>
        <dbReference type="HAMAP-Rule" id="MF_01454"/>
    </source>
</evidence>
<organism evidence="13 14">
    <name type="scientific">Subdoligranulum variabile</name>
    <dbReference type="NCBI Taxonomy" id="214851"/>
    <lineage>
        <taxon>Bacteria</taxon>
        <taxon>Bacillati</taxon>
        <taxon>Bacillota</taxon>
        <taxon>Clostridia</taxon>
        <taxon>Eubacteriales</taxon>
        <taxon>Oscillospiraceae</taxon>
        <taxon>Subdoligranulum</taxon>
    </lineage>
</organism>
<dbReference type="NCBIfam" id="TIGR03595">
    <property type="entry name" value="Obg_CgtA_exten"/>
    <property type="match status" value="1"/>
</dbReference>
<dbReference type="NCBIfam" id="NF008954">
    <property type="entry name" value="PRK12296.1"/>
    <property type="match status" value="1"/>
</dbReference>
<feature type="binding site" evidence="9">
    <location>
        <position position="175"/>
    </location>
    <ligand>
        <name>Mg(2+)</name>
        <dbReference type="ChEBI" id="CHEBI:18420"/>
    </ligand>
</feature>
<dbReference type="InterPro" id="IPR036726">
    <property type="entry name" value="GTP1_OBG_dom_sf"/>
</dbReference>
<dbReference type="InterPro" id="IPR006073">
    <property type="entry name" value="GTP-bd"/>
</dbReference>
<evidence type="ECO:0000313" key="13">
    <source>
        <dbReference type="EMBL" id="HJG29217.1"/>
    </source>
</evidence>
<reference evidence="13" key="1">
    <citation type="journal article" date="2021" name="PeerJ">
        <title>Extensive microbial diversity within the chicken gut microbiome revealed by metagenomics and culture.</title>
        <authorList>
            <person name="Gilroy R."/>
            <person name="Ravi A."/>
            <person name="Getino M."/>
            <person name="Pursley I."/>
            <person name="Horton D.L."/>
            <person name="Alikhan N.F."/>
            <person name="Baker D."/>
            <person name="Gharbi K."/>
            <person name="Hall N."/>
            <person name="Watson M."/>
            <person name="Adriaenssens E.M."/>
            <person name="Foster-Nyarko E."/>
            <person name="Jarju S."/>
            <person name="Secka A."/>
            <person name="Antonio M."/>
            <person name="Oren A."/>
            <person name="Chaudhuri R.R."/>
            <person name="La Ragione R."/>
            <person name="Hildebrand F."/>
            <person name="Pallen M.J."/>
        </authorList>
    </citation>
    <scope>NUCLEOTIDE SEQUENCE</scope>
    <source>
        <strain evidence="13">ChiBcec21-2208</strain>
    </source>
</reference>
<dbReference type="Proteomes" id="UP000782880">
    <property type="component" value="Unassembled WGS sequence"/>
</dbReference>
<dbReference type="Pfam" id="PF09269">
    <property type="entry name" value="DUF1967"/>
    <property type="match status" value="1"/>
</dbReference>
<dbReference type="PANTHER" id="PTHR11702:SF31">
    <property type="entry name" value="MITOCHONDRIAL RIBOSOME-ASSOCIATED GTPASE 2"/>
    <property type="match status" value="1"/>
</dbReference>
<evidence type="ECO:0000256" key="7">
    <source>
        <dbReference type="ARBA" id="ARBA00022842"/>
    </source>
</evidence>
<feature type="binding site" evidence="9">
    <location>
        <position position="195"/>
    </location>
    <ligand>
        <name>Mg(2+)</name>
        <dbReference type="ChEBI" id="CHEBI:18420"/>
    </ligand>
</feature>
<comment type="function">
    <text evidence="9">An essential GTPase which binds GTP, GDP and possibly (p)ppGpp with moderate affinity, with high nucleotide exchange rates and a fairly low GTP hydrolysis rate. Plays a role in control of the cell cycle, stress response, ribosome biogenesis and in those bacteria that undergo differentiation, in morphogenesis control.</text>
</comment>
<dbReference type="PRINTS" id="PR00326">
    <property type="entry name" value="GTP1OBG"/>
</dbReference>
<feature type="binding site" evidence="9">
    <location>
        <begin position="168"/>
        <end position="175"/>
    </location>
    <ligand>
        <name>GTP</name>
        <dbReference type="ChEBI" id="CHEBI:37565"/>
    </ligand>
</feature>
<dbReference type="InterPro" id="IPR027417">
    <property type="entry name" value="P-loop_NTPase"/>
</dbReference>
<dbReference type="PROSITE" id="PS51710">
    <property type="entry name" value="G_OBG"/>
    <property type="match status" value="1"/>
</dbReference>
<feature type="binding site" evidence="9">
    <location>
        <begin position="285"/>
        <end position="288"/>
    </location>
    <ligand>
        <name>GTP</name>
        <dbReference type="ChEBI" id="CHEBI:37565"/>
    </ligand>
</feature>
<dbReference type="EMBL" id="DYVE01000291">
    <property type="protein sequence ID" value="HJG29217.1"/>
    <property type="molecule type" value="Genomic_DNA"/>
</dbReference>
<name>A0A921LPS3_9FIRM</name>
<feature type="domain" description="OCT" evidence="11">
    <location>
        <begin position="349"/>
        <end position="427"/>
    </location>
</feature>
<dbReference type="FunFam" id="2.70.210.12:FF:000001">
    <property type="entry name" value="GTPase Obg"/>
    <property type="match status" value="1"/>
</dbReference>
<evidence type="ECO:0000256" key="8">
    <source>
        <dbReference type="ARBA" id="ARBA00023134"/>
    </source>
</evidence>
<dbReference type="InterPro" id="IPR006169">
    <property type="entry name" value="GTP1_OBG_dom"/>
</dbReference>
<dbReference type="InterPro" id="IPR015349">
    <property type="entry name" value="OCT_dom"/>
</dbReference>
<evidence type="ECO:0000256" key="3">
    <source>
        <dbReference type="ARBA" id="ARBA00022490"/>
    </source>
</evidence>
<feature type="domain" description="OBG-type G" evidence="10">
    <location>
        <begin position="162"/>
        <end position="332"/>
    </location>
</feature>
<dbReference type="CDD" id="cd01898">
    <property type="entry name" value="Obg"/>
    <property type="match status" value="1"/>
</dbReference>
<dbReference type="GO" id="GO:0005737">
    <property type="term" value="C:cytoplasm"/>
    <property type="evidence" value="ECO:0007669"/>
    <property type="project" value="UniProtKB-SubCell"/>
</dbReference>
<dbReference type="Pfam" id="PF01018">
    <property type="entry name" value="GTP1_OBG"/>
    <property type="match status" value="1"/>
</dbReference>
<dbReference type="Pfam" id="PF01926">
    <property type="entry name" value="MMR_HSR1"/>
    <property type="match status" value="1"/>
</dbReference>
<dbReference type="GO" id="GO:0003924">
    <property type="term" value="F:GTPase activity"/>
    <property type="evidence" value="ECO:0007669"/>
    <property type="project" value="UniProtKB-UniRule"/>
</dbReference>
<sequence>MATSNFIDTATIWLHAGKGGDGAVTFHREKFVAAGGPDGGDGGRGGDIIFVADDNLSTLMDFRYKRKYTAENGENGRAKRQSGADADDLVIRVPRGTVLKEAETGLVIADLSGSEPVVVARGGRGGWGNSHFATPTRQIPKFAKPGLPGEDLHVQLELKVIADVGLIGFPNVGKSTLISIISAARPKIANYHFTTLTPVLGVVRVGPEQSFVCADIPGLIEGAAEGVGLGHDFLRHVERCRLLLHVVDVSGCEGRDPKADFEQINHELAGFSAELAERPQIVLGNKCDIATPEQVEEFKNYVESKGLTFLPISAATRQGVDGLPALVYNRLKDLPPIKVYEAEYKRPDKSLEPTRPFTVTRTGDHEFTVDAPWLERILAGTNVEDYESLQYFQTQLGDSGILDKLVAEGVEEEDTIKIGEYEFDYLY</sequence>
<accession>A0A921LPS3</accession>
<dbReference type="InterPro" id="IPR006074">
    <property type="entry name" value="GTP1-OBG_CS"/>
</dbReference>
<protein>
    <recommendedName>
        <fullName evidence="9">GTPase Obg</fullName>
        <ecNumber evidence="9">3.6.5.-</ecNumber>
    </recommendedName>
    <alternativeName>
        <fullName evidence="9">GTP-binding protein Obg</fullName>
    </alternativeName>
</protein>
<dbReference type="Gene3D" id="2.70.210.12">
    <property type="entry name" value="GTP1/OBG domain"/>
    <property type="match status" value="1"/>
</dbReference>
<evidence type="ECO:0000259" key="12">
    <source>
        <dbReference type="PROSITE" id="PS51883"/>
    </source>
</evidence>
<proteinExistence type="inferred from homology"/>